<dbReference type="Pfam" id="PF00534">
    <property type="entry name" value="Glycos_transf_1"/>
    <property type="match status" value="1"/>
</dbReference>
<evidence type="ECO:0000313" key="3">
    <source>
        <dbReference type="Proteomes" id="UP000746751"/>
    </source>
</evidence>
<dbReference type="SUPFAM" id="SSF53756">
    <property type="entry name" value="UDP-Glycosyltransferase/glycogen phosphorylase"/>
    <property type="match status" value="1"/>
</dbReference>
<dbReference type="GO" id="GO:0016757">
    <property type="term" value="F:glycosyltransferase activity"/>
    <property type="evidence" value="ECO:0007669"/>
    <property type="project" value="InterPro"/>
</dbReference>
<dbReference type="InterPro" id="IPR001296">
    <property type="entry name" value="Glyco_trans_1"/>
</dbReference>
<dbReference type="Gene3D" id="3.40.50.2000">
    <property type="entry name" value="Glycogen Phosphorylase B"/>
    <property type="match status" value="2"/>
</dbReference>
<dbReference type="CDD" id="cd03801">
    <property type="entry name" value="GT4_PimA-like"/>
    <property type="match status" value="1"/>
</dbReference>
<reference evidence="2" key="2">
    <citation type="submission" date="2021-09" db="EMBL/GenBank/DDBJ databases">
        <authorList>
            <person name="Gilroy R."/>
        </authorList>
    </citation>
    <scope>NUCLEOTIDE SEQUENCE</scope>
    <source>
        <strain evidence="2">ChiGjej2B2-7701</strain>
    </source>
</reference>
<protein>
    <submittedName>
        <fullName evidence="2">Glycosyltransferase family 4 protein</fullName>
    </submittedName>
</protein>
<sequence length="391" mass="43059">MSSVALIMSDNPFAPNGAAGYMKRLYDSRELARSCGIGSVYLCHGGINYTNAESYVISPVGRAKQAAKNMLLKTKLGTKAAVSKTMFRRGQNAINIYKKLQITPDAVIFNEFATHLLFMKQNPDYQGLKIQILHNNGEFGKMLRLSMPKIDPSWVKEVEANTLHDSDVIVHVGARNMDRFNSSHPEYTHKSVHIHTGINDLGVNQTREPGDRLCFVCVGTVCSRKNQKVLLDVMINKEMRDCCYIVVVGGGPEYEFCKAKAAELGLSDAVRFVGPSSNVIEYYRNADAFLSVSQDEGLPTAALEAMSCGLPLVLTDVGSCSELIDGNGVLVSSCNSEDITAGIKKFLSLYDSEEISGLLSRKAFEQHYTTTVMWQEYASLIRNRLGAKQLA</sequence>
<dbReference type="EMBL" id="DYVF01000043">
    <property type="protein sequence ID" value="HJG31072.1"/>
    <property type="molecule type" value="Genomic_DNA"/>
</dbReference>
<evidence type="ECO:0000313" key="2">
    <source>
        <dbReference type="EMBL" id="HJG31072.1"/>
    </source>
</evidence>
<gene>
    <name evidence="2" type="ORF">K8U80_06710</name>
</gene>
<proteinExistence type="predicted"/>
<organism evidence="2 3">
    <name type="scientific">Collinsella ihumii</name>
    <dbReference type="NCBI Taxonomy" id="1720204"/>
    <lineage>
        <taxon>Bacteria</taxon>
        <taxon>Bacillati</taxon>
        <taxon>Actinomycetota</taxon>
        <taxon>Coriobacteriia</taxon>
        <taxon>Coriobacteriales</taxon>
        <taxon>Coriobacteriaceae</taxon>
        <taxon>Collinsella</taxon>
    </lineage>
</organism>
<reference evidence="2" key="1">
    <citation type="journal article" date="2021" name="PeerJ">
        <title>Extensive microbial diversity within the chicken gut microbiome revealed by metagenomics and culture.</title>
        <authorList>
            <person name="Gilroy R."/>
            <person name="Ravi A."/>
            <person name="Getino M."/>
            <person name="Pursley I."/>
            <person name="Horton D.L."/>
            <person name="Alikhan N.F."/>
            <person name="Baker D."/>
            <person name="Gharbi K."/>
            <person name="Hall N."/>
            <person name="Watson M."/>
            <person name="Adriaenssens E.M."/>
            <person name="Foster-Nyarko E."/>
            <person name="Jarju S."/>
            <person name="Secka A."/>
            <person name="Antonio M."/>
            <person name="Oren A."/>
            <person name="Chaudhuri R.R."/>
            <person name="La Ragione R."/>
            <person name="Hildebrand F."/>
            <person name="Pallen M.J."/>
        </authorList>
    </citation>
    <scope>NUCLEOTIDE SEQUENCE</scope>
    <source>
        <strain evidence="2">ChiGjej2B2-7701</strain>
    </source>
</reference>
<accession>A0A921ISC4</accession>
<evidence type="ECO:0000259" key="1">
    <source>
        <dbReference type="Pfam" id="PF00534"/>
    </source>
</evidence>
<dbReference type="Proteomes" id="UP000746751">
    <property type="component" value="Unassembled WGS sequence"/>
</dbReference>
<dbReference type="PANTHER" id="PTHR12526:SF630">
    <property type="entry name" value="GLYCOSYLTRANSFERASE"/>
    <property type="match status" value="1"/>
</dbReference>
<dbReference type="AlphaFoldDB" id="A0A921ISC4"/>
<feature type="domain" description="Glycosyl transferase family 1" evidence="1">
    <location>
        <begin position="205"/>
        <end position="351"/>
    </location>
</feature>
<name>A0A921ISC4_9ACTN</name>
<dbReference type="PANTHER" id="PTHR12526">
    <property type="entry name" value="GLYCOSYLTRANSFERASE"/>
    <property type="match status" value="1"/>
</dbReference>
<comment type="caution">
    <text evidence="2">The sequence shown here is derived from an EMBL/GenBank/DDBJ whole genome shotgun (WGS) entry which is preliminary data.</text>
</comment>